<comment type="caution">
    <text evidence="1">The sequence shown here is derived from an EMBL/GenBank/DDBJ whole genome shotgun (WGS) entry which is preliminary data.</text>
</comment>
<dbReference type="Proteomes" id="UP000070549">
    <property type="component" value="Unassembled WGS sequence"/>
</dbReference>
<organism evidence="1 2">
    <name type="scientific">candidate division MSBL1 archaeon SCGC-AAA382A03</name>
    <dbReference type="NCBI Taxonomy" id="1698278"/>
    <lineage>
        <taxon>Archaea</taxon>
        <taxon>Methanobacteriati</taxon>
        <taxon>Methanobacteriota</taxon>
        <taxon>candidate division MSBL1</taxon>
    </lineage>
</organism>
<evidence type="ECO:0000313" key="1">
    <source>
        <dbReference type="EMBL" id="KXB05279.1"/>
    </source>
</evidence>
<keyword evidence="2" id="KW-1185">Reference proteome</keyword>
<protein>
    <submittedName>
        <fullName evidence="1">CopG family transcriptional regulator</fullName>
    </submittedName>
</protein>
<gene>
    <name evidence="1" type="ORF">AKJ49_01130</name>
</gene>
<dbReference type="AlphaFoldDB" id="A0A133VFR8"/>
<name>A0A133VFR8_9EURY</name>
<evidence type="ECO:0000313" key="2">
    <source>
        <dbReference type="Proteomes" id="UP000070549"/>
    </source>
</evidence>
<dbReference type="EMBL" id="LHYC01000024">
    <property type="protein sequence ID" value="KXB05279.1"/>
    <property type="molecule type" value="Genomic_DNA"/>
</dbReference>
<proteinExistence type="predicted"/>
<accession>A0A133VFR8</accession>
<reference evidence="1 2" key="1">
    <citation type="journal article" date="2016" name="Sci. Rep.">
        <title>Metabolic traits of an uncultured archaeal lineage -MSBL1- from brine pools of the Red Sea.</title>
        <authorList>
            <person name="Mwirichia R."/>
            <person name="Alam I."/>
            <person name="Rashid M."/>
            <person name="Vinu M."/>
            <person name="Ba-Alawi W."/>
            <person name="Anthony Kamau A."/>
            <person name="Kamanda Ngugi D."/>
            <person name="Goker M."/>
            <person name="Klenk H.P."/>
            <person name="Bajic V."/>
            <person name="Stingl U."/>
        </authorList>
    </citation>
    <scope>NUCLEOTIDE SEQUENCE [LARGE SCALE GENOMIC DNA]</scope>
    <source>
        <strain evidence="1">SCGC-AAA382A03</strain>
    </source>
</reference>
<sequence length="75" mass="8504">MSEEESEKAKFTTVSIPIPLFEKLKKQIDGTGFTSVSSYVGYILREIIAEKGEAPFTEEDEEKIKKKLKSLGYLE</sequence>